<dbReference type="Proteomes" id="UP000035740">
    <property type="component" value="Chromosome 2"/>
</dbReference>
<dbReference type="AlphaFoldDB" id="A0A0J8CZQ6"/>
<organism evidence="1 2">
    <name type="scientific">Beta vulgaris subsp. vulgaris</name>
    <name type="common">Beet</name>
    <dbReference type="NCBI Taxonomy" id="3555"/>
    <lineage>
        <taxon>Eukaryota</taxon>
        <taxon>Viridiplantae</taxon>
        <taxon>Streptophyta</taxon>
        <taxon>Embryophyta</taxon>
        <taxon>Tracheophyta</taxon>
        <taxon>Spermatophyta</taxon>
        <taxon>Magnoliopsida</taxon>
        <taxon>eudicotyledons</taxon>
        <taxon>Gunneridae</taxon>
        <taxon>Pentapetalae</taxon>
        <taxon>Caryophyllales</taxon>
        <taxon>Chenopodiaceae</taxon>
        <taxon>Betoideae</taxon>
        <taxon>Beta</taxon>
    </lineage>
</organism>
<accession>A0A0J8CZQ6</accession>
<sequence>MAYRCVIVPTHFADLKKSTAVDRRAREIPPQDASDQSKVHDLKINETAIRCSGSCFALTRRGVNRPDPHRSTDIRFACDPDPT</sequence>
<dbReference type="EMBL" id="KQ090044">
    <property type="protein sequence ID" value="KMT17584.1"/>
    <property type="molecule type" value="Genomic_DNA"/>
</dbReference>
<keyword evidence="2" id="KW-1185">Reference proteome</keyword>
<dbReference type="Gramene" id="KMT17584">
    <property type="protein sequence ID" value="KMT17584"/>
    <property type="gene ID" value="BVRB_2g036830"/>
</dbReference>
<proteinExistence type="predicted"/>
<evidence type="ECO:0000313" key="1">
    <source>
        <dbReference type="EMBL" id="KMT17584.1"/>
    </source>
</evidence>
<protein>
    <submittedName>
        <fullName evidence="1">Uncharacterized protein</fullName>
    </submittedName>
</protein>
<gene>
    <name evidence="1" type="ORF">BVRB_2g036830</name>
</gene>
<evidence type="ECO:0000313" key="2">
    <source>
        <dbReference type="Proteomes" id="UP000035740"/>
    </source>
</evidence>
<name>A0A0J8CZQ6_BETVV</name>
<reference evidence="1 2" key="1">
    <citation type="journal article" date="2014" name="Nature">
        <title>The genome of the recently domesticated crop plant sugar beet (Beta vulgaris).</title>
        <authorList>
            <person name="Dohm J.C."/>
            <person name="Minoche A.E."/>
            <person name="Holtgrawe D."/>
            <person name="Capella-Gutierrez S."/>
            <person name="Zakrzewski F."/>
            <person name="Tafer H."/>
            <person name="Rupp O."/>
            <person name="Sorensen T.R."/>
            <person name="Stracke R."/>
            <person name="Reinhardt R."/>
            <person name="Goesmann A."/>
            <person name="Kraft T."/>
            <person name="Schulz B."/>
            <person name="Stadler P.F."/>
            <person name="Schmidt T."/>
            <person name="Gabaldon T."/>
            <person name="Lehrach H."/>
            <person name="Weisshaar B."/>
            <person name="Himmelbauer H."/>
        </authorList>
    </citation>
    <scope>NUCLEOTIDE SEQUENCE [LARGE SCALE GENOMIC DNA]</scope>
    <source>
        <tissue evidence="1">Taproot</tissue>
    </source>
</reference>